<dbReference type="RefSeq" id="WP_165502897.1">
    <property type="nucleotide sequence ID" value="NZ_CAACUY010000047.1"/>
</dbReference>
<dbReference type="Pfam" id="PF06224">
    <property type="entry name" value="AlkZ-like"/>
    <property type="match status" value="1"/>
</dbReference>
<dbReference type="Proteomes" id="UP001597063">
    <property type="component" value="Unassembled WGS sequence"/>
</dbReference>
<dbReference type="InterPro" id="IPR009351">
    <property type="entry name" value="AlkZ-like"/>
</dbReference>
<comment type="caution">
    <text evidence="1">The sequence shown here is derived from an EMBL/GenBank/DDBJ whole genome shotgun (WGS) entry which is preliminary data.</text>
</comment>
<dbReference type="GO" id="GO:0003677">
    <property type="term" value="F:DNA binding"/>
    <property type="evidence" value="ECO:0007669"/>
    <property type="project" value="UniProtKB-KW"/>
</dbReference>
<dbReference type="PANTHER" id="PTHR38479">
    <property type="entry name" value="LMO0824 PROTEIN"/>
    <property type="match status" value="1"/>
</dbReference>
<evidence type="ECO:0000313" key="2">
    <source>
        <dbReference type="Proteomes" id="UP001597063"/>
    </source>
</evidence>
<reference evidence="2" key="1">
    <citation type="journal article" date="2019" name="Int. J. Syst. Evol. Microbiol.">
        <title>The Global Catalogue of Microorganisms (GCM) 10K type strain sequencing project: providing services to taxonomists for standard genome sequencing and annotation.</title>
        <authorList>
            <consortium name="The Broad Institute Genomics Platform"/>
            <consortium name="The Broad Institute Genome Sequencing Center for Infectious Disease"/>
            <person name="Wu L."/>
            <person name="Ma J."/>
        </authorList>
    </citation>
    <scope>NUCLEOTIDE SEQUENCE [LARGE SCALE GENOMIC DNA]</scope>
    <source>
        <strain evidence="2">JCM 9371</strain>
    </source>
</reference>
<name>A0ABW2XR00_9ACTN</name>
<gene>
    <name evidence="1" type="ORF">ACFQZM_25135</name>
</gene>
<dbReference type="PANTHER" id="PTHR38479:SF2">
    <property type="entry name" value="WINGED HELIX DNA-BINDING DOMAIN-CONTAINING PROTEIN"/>
    <property type="match status" value="1"/>
</dbReference>
<keyword evidence="1" id="KW-0238">DNA-binding</keyword>
<accession>A0ABW2XR00</accession>
<organism evidence="1 2">
    <name type="scientific">Actinomadura fibrosa</name>
    <dbReference type="NCBI Taxonomy" id="111802"/>
    <lineage>
        <taxon>Bacteria</taxon>
        <taxon>Bacillati</taxon>
        <taxon>Actinomycetota</taxon>
        <taxon>Actinomycetes</taxon>
        <taxon>Streptosporangiales</taxon>
        <taxon>Thermomonosporaceae</taxon>
        <taxon>Actinomadura</taxon>
    </lineage>
</organism>
<protein>
    <submittedName>
        <fullName evidence="1">Winged helix DNA-binding domain-containing protein</fullName>
    </submittedName>
</protein>
<sequence>MRDVDIARWRLRSQHLVRPHAGSAREVVGSLLAVQAENPGQTAWAVASRTADPGQADLAALLDGGAVLRTHVLRPTWHFVRAEDIGWLLDLTGPRVRRVTGKQLREAHGLDDRSIDRAVAAVTDALAGGRWLTRARVAEELSGRGVQAAGHALMILLAHAELDGLICSGPAAGGEHTYALMTERVPAPRRLDRTEALAELALRYFTGHGPATERDLAYWATLTLTDVRTGLDQVRDRLDSFQHDGRTFWHAPGEAPGGPQDPAGHLLQILDETYRGYQDSRWVLDAAGDVPRTRETALGMALVDAQLLAAARRTVGRDQVRFDLRPYRPLTRPEVEALDQAARRYGEYLGLKAELALP</sequence>
<proteinExistence type="predicted"/>
<dbReference type="EMBL" id="JBHTGP010000013">
    <property type="protein sequence ID" value="MFD0687803.1"/>
    <property type="molecule type" value="Genomic_DNA"/>
</dbReference>
<evidence type="ECO:0000313" key="1">
    <source>
        <dbReference type="EMBL" id="MFD0687803.1"/>
    </source>
</evidence>
<keyword evidence="2" id="KW-1185">Reference proteome</keyword>